<protein>
    <submittedName>
        <fullName evidence="2">PAS domain-containing protein</fullName>
    </submittedName>
</protein>
<accession>A0A1H4JDF9</accession>
<dbReference type="Pfam" id="PF08448">
    <property type="entry name" value="PAS_4"/>
    <property type="match status" value="1"/>
</dbReference>
<keyword evidence="3" id="KW-1185">Reference proteome</keyword>
<dbReference type="SMART" id="SM00091">
    <property type="entry name" value="PAS"/>
    <property type="match status" value="1"/>
</dbReference>
<proteinExistence type="predicted"/>
<evidence type="ECO:0000313" key="3">
    <source>
        <dbReference type="Proteomes" id="UP000199064"/>
    </source>
</evidence>
<dbReference type="InterPro" id="IPR035965">
    <property type="entry name" value="PAS-like_dom_sf"/>
</dbReference>
<dbReference type="PROSITE" id="PS50112">
    <property type="entry name" value="PAS"/>
    <property type="match status" value="1"/>
</dbReference>
<dbReference type="InterPro" id="IPR000014">
    <property type="entry name" value="PAS"/>
</dbReference>
<sequence length="277" mass="30461">MHYRCMITSHQTDLLAKSPSQEVLRGVLEASSEACWCMEFGIPVDVTAPDSEVVRQVFENDPYWSFANPAMAQLYLLPSDHTLTDRPVAEIFPRNPQNEEFVLNLIANGFEVDAAPARDTRYDNVQIEVENDVRAHIEGGRLLRMFGNVRDVGKHRRREAALAHQLRLAQTVLGFLPMPVLALGDTGNILFANAAATRLLGASEADLLGREYAPVLNGGPRDRRALVAAIDNVIAAPFPTPQDIHVDGEEHLWTITNSPADDAIAVIVSAAPNRPEV</sequence>
<dbReference type="CDD" id="cd00130">
    <property type="entry name" value="PAS"/>
    <property type="match status" value="1"/>
</dbReference>
<dbReference type="Gene3D" id="3.30.450.20">
    <property type="entry name" value="PAS domain"/>
    <property type="match status" value="1"/>
</dbReference>
<name>A0A1H4JDF9_9HYPH</name>
<dbReference type="InterPro" id="IPR013656">
    <property type="entry name" value="PAS_4"/>
</dbReference>
<evidence type="ECO:0000259" key="1">
    <source>
        <dbReference type="PROSITE" id="PS50112"/>
    </source>
</evidence>
<dbReference type="EMBL" id="FNSL01000001">
    <property type="protein sequence ID" value="SEB44026.1"/>
    <property type="molecule type" value="Genomic_DNA"/>
</dbReference>
<organism evidence="2 3">
    <name type="scientific">Nitratireductor aquibiodomus</name>
    <dbReference type="NCBI Taxonomy" id="204799"/>
    <lineage>
        <taxon>Bacteria</taxon>
        <taxon>Pseudomonadati</taxon>
        <taxon>Pseudomonadota</taxon>
        <taxon>Alphaproteobacteria</taxon>
        <taxon>Hyphomicrobiales</taxon>
        <taxon>Phyllobacteriaceae</taxon>
        <taxon>Nitratireductor</taxon>
    </lineage>
</organism>
<reference evidence="3" key="1">
    <citation type="submission" date="2016-10" db="EMBL/GenBank/DDBJ databases">
        <authorList>
            <person name="Varghese N."/>
            <person name="Submissions S."/>
        </authorList>
    </citation>
    <scope>NUCLEOTIDE SEQUENCE [LARGE SCALE GENOMIC DNA]</scope>
    <source>
        <strain evidence="3">ES.061</strain>
    </source>
</reference>
<feature type="domain" description="PAS" evidence="1">
    <location>
        <begin position="165"/>
        <end position="237"/>
    </location>
</feature>
<gene>
    <name evidence="2" type="ORF">SAMN05216452_1249</name>
</gene>
<dbReference type="AlphaFoldDB" id="A0A1H4JDF9"/>
<dbReference type="SUPFAM" id="SSF55785">
    <property type="entry name" value="PYP-like sensor domain (PAS domain)"/>
    <property type="match status" value="1"/>
</dbReference>
<evidence type="ECO:0000313" key="2">
    <source>
        <dbReference type="EMBL" id="SEB44026.1"/>
    </source>
</evidence>
<dbReference type="Proteomes" id="UP000199064">
    <property type="component" value="Unassembled WGS sequence"/>
</dbReference>